<feature type="transmembrane region" description="Helical" evidence="5">
    <location>
        <begin position="7"/>
        <end position="25"/>
    </location>
</feature>
<evidence type="ECO:0000259" key="6">
    <source>
        <dbReference type="Pfam" id="PF06305"/>
    </source>
</evidence>
<evidence type="ECO:0000256" key="4">
    <source>
        <dbReference type="ARBA" id="ARBA00023136"/>
    </source>
</evidence>
<protein>
    <recommendedName>
        <fullName evidence="6">Lipopolysaccharide assembly protein A domain-containing protein</fullName>
    </recommendedName>
</protein>
<sequence length="79" mass="8661">MRNVKRLIFLVIALLIAAAILVFVLENQQTVALVFFGWNAAELPVAVPVIFALLVGMLIGPLLVSVARLRRKPKASRLP</sequence>
<reference evidence="7 8" key="1">
    <citation type="submission" date="2016-08" db="EMBL/GenBank/DDBJ databases">
        <title>Whole genome sequence of Pseudomonas graminis strain UASWS1507, a potential biological control agent for agriculture.</title>
        <authorList>
            <person name="Crovadore J."/>
            <person name="Calmin G."/>
            <person name="Chablais R."/>
            <person name="Cochard B."/>
            <person name="Lefort F."/>
        </authorList>
    </citation>
    <scope>NUCLEOTIDE SEQUENCE [LARGE SCALE GENOMIC DNA]</scope>
    <source>
        <strain evidence="7 8">UASWS1507</strain>
    </source>
</reference>
<organism evidence="7 8">
    <name type="scientific">Pseudomonas graminis</name>
    <dbReference type="NCBI Taxonomy" id="158627"/>
    <lineage>
        <taxon>Bacteria</taxon>
        <taxon>Pseudomonadati</taxon>
        <taxon>Pseudomonadota</taxon>
        <taxon>Gammaproteobacteria</taxon>
        <taxon>Pseudomonadales</taxon>
        <taxon>Pseudomonadaceae</taxon>
        <taxon>Pseudomonas</taxon>
    </lineage>
</organism>
<dbReference type="AlphaFoldDB" id="A0A1C2D9Z0"/>
<evidence type="ECO:0000313" key="8">
    <source>
        <dbReference type="Proteomes" id="UP000095143"/>
    </source>
</evidence>
<keyword evidence="1" id="KW-1003">Cell membrane</keyword>
<evidence type="ECO:0000256" key="1">
    <source>
        <dbReference type="ARBA" id="ARBA00022475"/>
    </source>
</evidence>
<keyword evidence="3 5" id="KW-1133">Transmembrane helix</keyword>
<dbReference type="OrthoDB" id="7032155at2"/>
<dbReference type="GO" id="GO:0005886">
    <property type="term" value="C:plasma membrane"/>
    <property type="evidence" value="ECO:0007669"/>
    <property type="project" value="InterPro"/>
</dbReference>
<dbReference type="RefSeq" id="WP_065992987.1">
    <property type="nucleotide sequence ID" value="NZ_MDEN01000069.1"/>
</dbReference>
<evidence type="ECO:0000256" key="3">
    <source>
        <dbReference type="ARBA" id="ARBA00022989"/>
    </source>
</evidence>
<dbReference type="InterPro" id="IPR010445">
    <property type="entry name" value="LapA_dom"/>
</dbReference>
<evidence type="ECO:0000313" key="7">
    <source>
        <dbReference type="EMBL" id="OCX11577.1"/>
    </source>
</evidence>
<feature type="domain" description="Lipopolysaccharide assembly protein A" evidence="6">
    <location>
        <begin position="26"/>
        <end position="78"/>
    </location>
</feature>
<dbReference type="EMBL" id="MDEN01000069">
    <property type="protein sequence ID" value="OCX11577.1"/>
    <property type="molecule type" value="Genomic_DNA"/>
</dbReference>
<evidence type="ECO:0000256" key="2">
    <source>
        <dbReference type="ARBA" id="ARBA00022692"/>
    </source>
</evidence>
<accession>A0A1C2D9Z0</accession>
<gene>
    <name evidence="7" type="ORF">BBI10_25730</name>
</gene>
<dbReference type="Proteomes" id="UP000095143">
    <property type="component" value="Unassembled WGS sequence"/>
</dbReference>
<evidence type="ECO:0000256" key="5">
    <source>
        <dbReference type="SAM" id="Phobius"/>
    </source>
</evidence>
<keyword evidence="4 5" id="KW-0472">Membrane</keyword>
<dbReference type="Pfam" id="PF06305">
    <property type="entry name" value="LapA_dom"/>
    <property type="match status" value="1"/>
</dbReference>
<proteinExistence type="predicted"/>
<name>A0A1C2D9Z0_9PSED</name>
<keyword evidence="2 5" id="KW-0812">Transmembrane</keyword>
<comment type="caution">
    <text evidence="7">The sequence shown here is derived from an EMBL/GenBank/DDBJ whole genome shotgun (WGS) entry which is preliminary data.</text>
</comment>
<feature type="transmembrane region" description="Helical" evidence="5">
    <location>
        <begin position="45"/>
        <end position="67"/>
    </location>
</feature>